<dbReference type="UniPathway" id="UPA00219"/>
<keyword evidence="3" id="KW-0067">ATP-binding</keyword>
<dbReference type="GO" id="GO:0005737">
    <property type="term" value="C:cytoplasm"/>
    <property type="evidence" value="ECO:0007669"/>
    <property type="project" value="InterPro"/>
</dbReference>
<evidence type="ECO:0000256" key="1">
    <source>
        <dbReference type="ARBA" id="ARBA00022598"/>
    </source>
</evidence>
<dbReference type="NCBIfam" id="TIGR01087">
    <property type="entry name" value="murD"/>
    <property type="match status" value="1"/>
</dbReference>
<dbReference type="SUPFAM" id="SSF51984">
    <property type="entry name" value="MurCD N-terminal domain"/>
    <property type="match status" value="1"/>
</dbReference>
<evidence type="ECO:0000313" key="5">
    <source>
        <dbReference type="EMBL" id="OGD62930.1"/>
    </source>
</evidence>
<dbReference type="GO" id="GO:0051301">
    <property type="term" value="P:cell division"/>
    <property type="evidence" value="ECO:0007669"/>
    <property type="project" value="InterPro"/>
</dbReference>
<dbReference type="GO" id="GO:0008764">
    <property type="term" value="F:UDP-N-acetylmuramoylalanine-D-glutamate ligase activity"/>
    <property type="evidence" value="ECO:0007669"/>
    <property type="project" value="InterPro"/>
</dbReference>
<dbReference type="GO" id="GO:0009252">
    <property type="term" value="P:peptidoglycan biosynthetic process"/>
    <property type="evidence" value="ECO:0007669"/>
    <property type="project" value="UniProtKB-UniPathway"/>
</dbReference>
<dbReference type="Proteomes" id="UP000177006">
    <property type="component" value="Unassembled WGS sequence"/>
</dbReference>
<evidence type="ECO:0000259" key="4">
    <source>
        <dbReference type="Pfam" id="PF08245"/>
    </source>
</evidence>
<dbReference type="AlphaFoldDB" id="A0A1F5E6J8"/>
<dbReference type="Gene3D" id="3.40.1190.10">
    <property type="entry name" value="Mur-like, catalytic domain"/>
    <property type="match status" value="1"/>
</dbReference>
<dbReference type="Pfam" id="PF08245">
    <property type="entry name" value="Mur_ligase_M"/>
    <property type="match status" value="1"/>
</dbReference>
<dbReference type="PANTHER" id="PTHR43692:SF1">
    <property type="entry name" value="UDP-N-ACETYLMURAMOYLALANINE--D-GLUTAMATE LIGASE"/>
    <property type="match status" value="1"/>
</dbReference>
<dbReference type="EMBL" id="MEZK01000014">
    <property type="protein sequence ID" value="OGD62930.1"/>
    <property type="molecule type" value="Genomic_DNA"/>
</dbReference>
<feature type="domain" description="Mur ligase central" evidence="4">
    <location>
        <begin position="119"/>
        <end position="295"/>
    </location>
</feature>
<comment type="caution">
    <text evidence="5">The sequence shown here is derived from an EMBL/GenBank/DDBJ whole genome shotgun (WGS) entry which is preliminary data.</text>
</comment>
<dbReference type="Pfam" id="PF21799">
    <property type="entry name" value="MurD-like_N"/>
    <property type="match status" value="1"/>
</dbReference>
<name>A0A1F5E6J8_9BACT</name>
<sequence length="339" mass="37839">MLKKLENKSVLILGLGREGMSSLKYFLRHYPQNQLAVADQLAFERLSVETQSLLKKYSQVKTFLGKNYLTVLDNYDVIIRTPGISPFLTALTRAKKQGKFVISQTQLFFELFPGKIIGITGTKGKSTTTKLIYEILRQAKRDVFLVGNIGLPALDVLDKAKPESLAVYELSSHQLADLSRGPDIAVILNIVPEHLDYYQDKDEYMEAKGQITFHQGPDDYLIFNPQYPNPKKLAARSKAQKRYISLEQEVGPGAFVKDGFIEVNDSNSAEIIMPTAEVPLKGAFNLENVCAAIMATRVLGVDIPIQVQAIKAFKSLPHRLEFGGEYKGISFYNDSLATV</sequence>
<evidence type="ECO:0000313" key="6">
    <source>
        <dbReference type="Proteomes" id="UP000177006"/>
    </source>
</evidence>
<proteinExistence type="predicted"/>
<keyword evidence="2" id="KW-0547">Nucleotide-binding</keyword>
<gene>
    <name evidence="5" type="ORF">A2160_04145</name>
</gene>
<accession>A0A1F5E6J8</accession>
<dbReference type="PANTHER" id="PTHR43692">
    <property type="entry name" value="UDP-N-ACETYLMURAMOYLALANINE--D-GLUTAMATE LIGASE"/>
    <property type="match status" value="1"/>
</dbReference>
<dbReference type="InterPro" id="IPR005762">
    <property type="entry name" value="MurD"/>
</dbReference>
<keyword evidence="1 5" id="KW-0436">Ligase</keyword>
<dbReference type="GO" id="GO:0005524">
    <property type="term" value="F:ATP binding"/>
    <property type="evidence" value="ECO:0007669"/>
    <property type="project" value="UniProtKB-KW"/>
</dbReference>
<dbReference type="InterPro" id="IPR036565">
    <property type="entry name" value="Mur-like_cat_sf"/>
</dbReference>
<dbReference type="InterPro" id="IPR013221">
    <property type="entry name" value="Mur_ligase_cen"/>
</dbReference>
<dbReference type="STRING" id="1797457.A2160_04145"/>
<evidence type="ECO:0000256" key="3">
    <source>
        <dbReference type="ARBA" id="ARBA00022840"/>
    </source>
</evidence>
<organism evidence="5 6">
    <name type="scientific">Candidatus Beckwithbacteria bacterium RBG_13_42_9</name>
    <dbReference type="NCBI Taxonomy" id="1797457"/>
    <lineage>
        <taxon>Bacteria</taxon>
        <taxon>Candidatus Beckwithiibacteriota</taxon>
    </lineage>
</organism>
<dbReference type="Gene3D" id="3.40.50.720">
    <property type="entry name" value="NAD(P)-binding Rossmann-like Domain"/>
    <property type="match status" value="1"/>
</dbReference>
<feature type="non-terminal residue" evidence="5">
    <location>
        <position position="339"/>
    </location>
</feature>
<dbReference type="GO" id="GO:0008360">
    <property type="term" value="P:regulation of cell shape"/>
    <property type="evidence" value="ECO:0007669"/>
    <property type="project" value="InterPro"/>
</dbReference>
<dbReference type="SUPFAM" id="SSF53623">
    <property type="entry name" value="MurD-like peptide ligases, catalytic domain"/>
    <property type="match status" value="1"/>
</dbReference>
<evidence type="ECO:0000256" key="2">
    <source>
        <dbReference type="ARBA" id="ARBA00022741"/>
    </source>
</evidence>
<protein>
    <submittedName>
        <fullName evidence="5">UDP-N-acetylmuramoylalanine--D-glutamate ligase</fullName>
    </submittedName>
</protein>
<reference evidence="5 6" key="1">
    <citation type="journal article" date="2016" name="Nat. Commun.">
        <title>Thousands of microbial genomes shed light on interconnected biogeochemical processes in an aquifer system.</title>
        <authorList>
            <person name="Anantharaman K."/>
            <person name="Brown C.T."/>
            <person name="Hug L.A."/>
            <person name="Sharon I."/>
            <person name="Castelle C.J."/>
            <person name="Probst A.J."/>
            <person name="Thomas B.C."/>
            <person name="Singh A."/>
            <person name="Wilkins M.J."/>
            <person name="Karaoz U."/>
            <person name="Brodie E.L."/>
            <person name="Williams K.H."/>
            <person name="Hubbard S.S."/>
            <person name="Banfield J.F."/>
        </authorList>
    </citation>
    <scope>NUCLEOTIDE SEQUENCE [LARGE SCALE GENOMIC DNA]</scope>
</reference>